<reference evidence="1 2" key="1">
    <citation type="submission" date="2021-06" db="EMBL/GenBank/DDBJ databases">
        <title>Caerostris darwini draft genome.</title>
        <authorList>
            <person name="Kono N."/>
            <person name="Arakawa K."/>
        </authorList>
    </citation>
    <scope>NUCLEOTIDE SEQUENCE [LARGE SCALE GENOMIC DNA]</scope>
</reference>
<dbReference type="EMBL" id="BPLQ01007416">
    <property type="protein sequence ID" value="GIY29946.1"/>
    <property type="molecule type" value="Genomic_DNA"/>
</dbReference>
<keyword evidence="2" id="KW-1185">Reference proteome</keyword>
<comment type="caution">
    <text evidence="1">The sequence shown here is derived from an EMBL/GenBank/DDBJ whole genome shotgun (WGS) entry which is preliminary data.</text>
</comment>
<organism evidence="1 2">
    <name type="scientific">Caerostris darwini</name>
    <dbReference type="NCBI Taxonomy" id="1538125"/>
    <lineage>
        <taxon>Eukaryota</taxon>
        <taxon>Metazoa</taxon>
        <taxon>Ecdysozoa</taxon>
        <taxon>Arthropoda</taxon>
        <taxon>Chelicerata</taxon>
        <taxon>Arachnida</taxon>
        <taxon>Araneae</taxon>
        <taxon>Araneomorphae</taxon>
        <taxon>Entelegynae</taxon>
        <taxon>Araneoidea</taxon>
        <taxon>Araneidae</taxon>
        <taxon>Caerostris</taxon>
    </lineage>
</organism>
<evidence type="ECO:0000313" key="2">
    <source>
        <dbReference type="Proteomes" id="UP001054837"/>
    </source>
</evidence>
<dbReference type="Proteomes" id="UP001054837">
    <property type="component" value="Unassembled WGS sequence"/>
</dbReference>
<dbReference type="AlphaFoldDB" id="A0AAV4S9X8"/>
<gene>
    <name evidence="1" type="ORF">CDAR_101761</name>
</gene>
<protein>
    <submittedName>
        <fullName evidence="1">Uncharacterized protein</fullName>
    </submittedName>
</protein>
<name>A0AAV4S9X8_9ARAC</name>
<accession>A0AAV4S9X8</accession>
<proteinExistence type="predicted"/>
<sequence>MSRNKDVSVCLTFAVPHRNREARSMRFQCFFLVAEEPLSWIILKSFHRIQNPDLDNKNRVSSRTSNPIERLRIKKTFLCVPRIRSAQSKSRGSLNAISVLFLVAEEPLSWFEEHFSVRMFLNGERVPACST</sequence>
<evidence type="ECO:0000313" key="1">
    <source>
        <dbReference type="EMBL" id="GIY29946.1"/>
    </source>
</evidence>